<comment type="function">
    <text evidence="6">Catalyzes the thiamine diphosphate-dependent decarboxylation of 2-oxoglutarate and the subsequent addition of the resulting succinic semialdehyde-thiamine pyrophosphate anion to isochorismate to yield 2-succinyl-5-enolpyruvyl-6-hydroxy-3-cyclohexene-1-carboxylate (SEPHCHC).</text>
</comment>
<dbReference type="Gene3D" id="3.40.50.970">
    <property type="match status" value="2"/>
</dbReference>
<comment type="pathway">
    <text evidence="6">Quinol/quinone metabolism; menaquinone biosynthesis.</text>
</comment>
<comment type="pathway">
    <text evidence="6">Quinol/quinone metabolism; 1,4-dihydroxy-2-naphthoate biosynthesis; 1,4-dihydroxy-2-naphthoate from chorismate: step 2/7.</text>
</comment>
<dbReference type="CDD" id="cd07037">
    <property type="entry name" value="TPP_PYR_MenD"/>
    <property type="match status" value="1"/>
</dbReference>
<dbReference type="Pfam" id="PF16582">
    <property type="entry name" value="TPP_enzyme_M_2"/>
    <property type="match status" value="1"/>
</dbReference>
<keyword evidence="1 6" id="KW-0808">Transferase</keyword>
<organism evidence="10 11">
    <name type="scientific">Aureibacillus halotolerans</name>
    <dbReference type="NCBI Taxonomy" id="1508390"/>
    <lineage>
        <taxon>Bacteria</taxon>
        <taxon>Bacillati</taxon>
        <taxon>Bacillota</taxon>
        <taxon>Bacilli</taxon>
        <taxon>Bacillales</taxon>
        <taxon>Bacillaceae</taxon>
        <taxon>Aureibacillus</taxon>
    </lineage>
</organism>
<dbReference type="InterPro" id="IPR004433">
    <property type="entry name" value="MenaQ_synth_MenD"/>
</dbReference>
<evidence type="ECO:0000256" key="6">
    <source>
        <dbReference type="HAMAP-Rule" id="MF_01659"/>
    </source>
</evidence>
<evidence type="ECO:0000259" key="8">
    <source>
        <dbReference type="Pfam" id="PF02776"/>
    </source>
</evidence>
<comment type="cofactor">
    <cofactor evidence="6">
        <name>Mg(2+)</name>
        <dbReference type="ChEBI" id="CHEBI:18420"/>
    </cofactor>
    <cofactor evidence="6">
        <name>Mn(2+)</name>
        <dbReference type="ChEBI" id="CHEBI:29035"/>
    </cofactor>
</comment>
<keyword evidence="2 6" id="KW-0479">Metal-binding</keyword>
<evidence type="ECO:0000313" key="10">
    <source>
        <dbReference type="EMBL" id="TDQ40305.1"/>
    </source>
</evidence>
<reference evidence="10 11" key="1">
    <citation type="submission" date="2019-03" db="EMBL/GenBank/DDBJ databases">
        <title>Genomic Encyclopedia of Type Strains, Phase IV (KMG-IV): sequencing the most valuable type-strain genomes for metagenomic binning, comparative biology and taxonomic classification.</title>
        <authorList>
            <person name="Goeker M."/>
        </authorList>
    </citation>
    <scope>NUCLEOTIDE SEQUENCE [LARGE SCALE GENOMIC DNA]</scope>
    <source>
        <strain evidence="10 11">DSM 28697</strain>
    </source>
</reference>
<dbReference type="RefSeq" id="WP_133580131.1">
    <property type="nucleotide sequence ID" value="NZ_SNYJ01000006.1"/>
</dbReference>
<dbReference type="AlphaFoldDB" id="A0A4R6U6Z0"/>
<dbReference type="PIRSF" id="PIRSF004983">
    <property type="entry name" value="MenD"/>
    <property type="match status" value="1"/>
</dbReference>
<dbReference type="PANTHER" id="PTHR42916">
    <property type="entry name" value="2-SUCCINYL-5-ENOLPYRUVYL-6-HYDROXY-3-CYCLOHEXENE-1-CARBOXYLATE SYNTHASE"/>
    <property type="match status" value="1"/>
</dbReference>
<dbReference type="GO" id="GO:0009234">
    <property type="term" value="P:menaquinone biosynthetic process"/>
    <property type="evidence" value="ECO:0007669"/>
    <property type="project" value="UniProtKB-UniRule"/>
</dbReference>
<dbReference type="UniPathway" id="UPA00079"/>
<dbReference type="HAMAP" id="MF_01659">
    <property type="entry name" value="MenD"/>
    <property type="match status" value="1"/>
</dbReference>
<proteinExistence type="inferred from homology"/>
<accession>A0A4R6U6Z0</accession>
<dbReference type="OrthoDB" id="9791859at2"/>
<evidence type="ECO:0000313" key="11">
    <source>
        <dbReference type="Proteomes" id="UP000295632"/>
    </source>
</evidence>
<keyword evidence="6" id="KW-0474">Menaquinone biosynthesis</keyword>
<dbReference type="InterPro" id="IPR032264">
    <property type="entry name" value="MenD_middle"/>
</dbReference>
<dbReference type="CDD" id="cd02009">
    <property type="entry name" value="TPP_SHCHC_synthase"/>
    <property type="match status" value="1"/>
</dbReference>
<comment type="cofactor">
    <cofactor evidence="6">
        <name>thiamine diphosphate</name>
        <dbReference type="ChEBI" id="CHEBI:58937"/>
    </cofactor>
    <text evidence="6">Binds 1 thiamine pyrophosphate per subunit.</text>
</comment>
<feature type="domain" description="Thiamine pyrophosphate enzyme N-terminal TPP-binding" evidence="8">
    <location>
        <begin position="12"/>
        <end position="122"/>
    </location>
</feature>
<dbReference type="InterPro" id="IPR029061">
    <property type="entry name" value="THDP-binding"/>
</dbReference>
<dbReference type="GO" id="GO:0070204">
    <property type="term" value="F:2-succinyl-5-enolpyruvyl-6-hydroxy-3-cyclohexene-1-carboxylic-acid synthase activity"/>
    <property type="evidence" value="ECO:0007669"/>
    <property type="project" value="UniProtKB-UniRule"/>
</dbReference>
<dbReference type="Proteomes" id="UP000295632">
    <property type="component" value="Unassembled WGS sequence"/>
</dbReference>
<evidence type="ECO:0000259" key="9">
    <source>
        <dbReference type="Pfam" id="PF16582"/>
    </source>
</evidence>
<evidence type="ECO:0000256" key="5">
    <source>
        <dbReference type="ARBA" id="ARBA00023211"/>
    </source>
</evidence>
<comment type="subunit">
    <text evidence="6">Homodimer.</text>
</comment>
<dbReference type="GO" id="GO:0000287">
    <property type="term" value="F:magnesium ion binding"/>
    <property type="evidence" value="ECO:0007669"/>
    <property type="project" value="UniProtKB-UniRule"/>
</dbReference>
<dbReference type="SUPFAM" id="SSF52518">
    <property type="entry name" value="Thiamin diphosphate-binding fold (THDP-binding)"/>
    <property type="match status" value="2"/>
</dbReference>
<dbReference type="UniPathway" id="UPA01057">
    <property type="reaction ID" value="UER00164"/>
</dbReference>
<comment type="similarity">
    <text evidence="6">Belongs to the TPP enzyme family. MenD subfamily.</text>
</comment>
<dbReference type="EC" id="2.2.1.9" evidence="6"/>
<dbReference type="NCBIfam" id="TIGR00173">
    <property type="entry name" value="menD"/>
    <property type="match status" value="1"/>
</dbReference>
<evidence type="ECO:0000259" key="7">
    <source>
        <dbReference type="Pfam" id="PF02775"/>
    </source>
</evidence>
<keyword evidence="11" id="KW-1185">Reference proteome</keyword>
<keyword evidence="3 6" id="KW-0460">Magnesium</keyword>
<evidence type="ECO:0000256" key="3">
    <source>
        <dbReference type="ARBA" id="ARBA00022842"/>
    </source>
</evidence>
<comment type="caution">
    <text evidence="10">The sequence shown here is derived from an EMBL/GenBank/DDBJ whole genome shotgun (WGS) entry which is preliminary data.</text>
</comment>
<evidence type="ECO:0000256" key="2">
    <source>
        <dbReference type="ARBA" id="ARBA00022723"/>
    </source>
</evidence>
<dbReference type="InterPro" id="IPR012001">
    <property type="entry name" value="Thiamin_PyroP_enz_TPP-bd_dom"/>
</dbReference>
<dbReference type="Pfam" id="PF02776">
    <property type="entry name" value="TPP_enzyme_N"/>
    <property type="match status" value="1"/>
</dbReference>
<sequence length="575" mass="64422">MMELAASNALAGFIDELSKAGVKHVVICPGSRSTPLALLFTDHPGIQEWVLLDERSAGFFALGIAKKRQEAVVLLCTSGTAASNYLPAVTEAFYSNVPLVVLTADRPPELRDVGAPQAINQPNMFANFIRWQTDLPVPDEESALFFRVSASRAIHVAQHKEGPVHINVPLREPLIPHENYTFTSAHQSERQLQYIRTNTELHSDEADAMMRKLSSQRTLVIWGPDQGNRPNDAFFKTAEALNWPVLADPLSQLRHGGHEKNVIIDQFDNVLRTEQMVERLQPDVIIRLGVHPVSKALQKSIVHWKRQGAQYIVWDQHSFNDPTLSASHIVEASSKAFVHFVNNHHTRIQASEEEWIKRWKQLQLDARRRLCQYRLAEPLQEDEVFPAIYDVLDTMDDLFVGNSMPIRDCDSFLPAHHHAINIWANRGANGIDGVISTALGVSAAGGNVLLVIGDISTYHDLNGLLAGKKYALSMTILIVHNDGGGIFSFLPQKTRASHYQLLFETPHGLDFSHAAALYGASYQLVHNASELQATLREQPTGMRIVVVNTDQETGLVRRREKWRTLHMTYREGEGR</sequence>
<comment type="catalytic activity">
    <reaction evidence="6">
        <text>isochorismate + 2-oxoglutarate + H(+) = 5-enolpyruvoyl-6-hydroxy-2-succinyl-cyclohex-3-ene-1-carboxylate + CO2</text>
        <dbReference type="Rhea" id="RHEA:25593"/>
        <dbReference type="ChEBI" id="CHEBI:15378"/>
        <dbReference type="ChEBI" id="CHEBI:16526"/>
        <dbReference type="ChEBI" id="CHEBI:16810"/>
        <dbReference type="ChEBI" id="CHEBI:29780"/>
        <dbReference type="ChEBI" id="CHEBI:58818"/>
        <dbReference type="EC" id="2.2.1.9"/>
    </reaction>
</comment>
<dbReference type="GO" id="GO:0030145">
    <property type="term" value="F:manganese ion binding"/>
    <property type="evidence" value="ECO:0007669"/>
    <property type="project" value="UniProtKB-UniRule"/>
</dbReference>
<dbReference type="Gene3D" id="3.40.50.1220">
    <property type="entry name" value="TPP-binding domain"/>
    <property type="match status" value="1"/>
</dbReference>
<evidence type="ECO:0000256" key="4">
    <source>
        <dbReference type="ARBA" id="ARBA00023052"/>
    </source>
</evidence>
<keyword evidence="5 6" id="KW-0464">Manganese</keyword>
<name>A0A4R6U6Z0_9BACI</name>
<dbReference type="Pfam" id="PF02775">
    <property type="entry name" value="TPP_enzyme_C"/>
    <property type="match status" value="1"/>
</dbReference>
<keyword evidence="4 6" id="KW-0786">Thiamine pyrophosphate</keyword>
<feature type="domain" description="Menaquinone biosynthesis protein MenD middle" evidence="9">
    <location>
        <begin position="190"/>
        <end position="400"/>
    </location>
</feature>
<gene>
    <name evidence="6" type="primary">menD</name>
    <name evidence="10" type="ORF">EV213_10621</name>
</gene>
<dbReference type="GO" id="GO:0030976">
    <property type="term" value="F:thiamine pyrophosphate binding"/>
    <property type="evidence" value="ECO:0007669"/>
    <property type="project" value="UniProtKB-UniRule"/>
</dbReference>
<dbReference type="InterPro" id="IPR011766">
    <property type="entry name" value="TPP_enzyme_TPP-bd"/>
</dbReference>
<dbReference type="PANTHER" id="PTHR42916:SF1">
    <property type="entry name" value="PROTEIN PHYLLO, CHLOROPLASTIC"/>
    <property type="match status" value="1"/>
</dbReference>
<protein>
    <recommendedName>
        <fullName evidence="6">2-succinyl-5-enolpyruvyl-6-hydroxy-3-cyclohexene-1-carboxylate synthase</fullName>
        <shortName evidence="6">SEPHCHC synthase</shortName>
        <ecNumber evidence="6">2.2.1.9</ecNumber>
    </recommendedName>
    <alternativeName>
        <fullName evidence="6">Menaquinone biosynthesis protein MenD</fullName>
    </alternativeName>
</protein>
<feature type="domain" description="Thiamine pyrophosphate enzyme TPP-binding" evidence="7">
    <location>
        <begin position="435"/>
        <end position="547"/>
    </location>
</feature>
<evidence type="ECO:0000256" key="1">
    <source>
        <dbReference type="ARBA" id="ARBA00022679"/>
    </source>
</evidence>
<dbReference type="EMBL" id="SNYJ01000006">
    <property type="protein sequence ID" value="TDQ40305.1"/>
    <property type="molecule type" value="Genomic_DNA"/>
</dbReference>